<dbReference type="SUPFAM" id="SSF56784">
    <property type="entry name" value="HAD-like"/>
    <property type="match status" value="1"/>
</dbReference>
<evidence type="ECO:0000256" key="1">
    <source>
        <dbReference type="ARBA" id="ARBA00004496"/>
    </source>
</evidence>
<evidence type="ECO:0000256" key="7">
    <source>
        <dbReference type="PIRNR" id="PIRNR004682"/>
    </source>
</evidence>
<comment type="subcellular location">
    <subcellularLocation>
        <location evidence="1 7">Cytoplasm</location>
    </subcellularLocation>
</comment>
<organism evidence="8 9">
    <name type="scientific">Roseofilum casamattae BLCC-M143</name>
    <dbReference type="NCBI Taxonomy" id="3022442"/>
    <lineage>
        <taxon>Bacteria</taxon>
        <taxon>Bacillati</taxon>
        <taxon>Cyanobacteriota</taxon>
        <taxon>Cyanophyceae</taxon>
        <taxon>Desertifilales</taxon>
        <taxon>Desertifilaceae</taxon>
        <taxon>Roseofilum</taxon>
        <taxon>Roseofilum casamattae</taxon>
    </lineage>
</organism>
<protein>
    <recommendedName>
        <fullName evidence="6 7">D,D-heptose 1,7-bisphosphate phosphatase</fullName>
        <ecNumber evidence="7">3.1.3.-</ecNumber>
    </recommendedName>
</protein>
<evidence type="ECO:0000256" key="5">
    <source>
        <dbReference type="ARBA" id="ARBA00023277"/>
    </source>
</evidence>
<dbReference type="CDD" id="cd07503">
    <property type="entry name" value="HAD_HisB-N"/>
    <property type="match status" value="1"/>
</dbReference>
<dbReference type="InterPro" id="IPR006543">
    <property type="entry name" value="Histidinol-phos"/>
</dbReference>
<name>A0ABT7BY83_9CYAN</name>
<dbReference type="PIRSF" id="PIRSF004682">
    <property type="entry name" value="GmhB"/>
    <property type="match status" value="1"/>
</dbReference>
<dbReference type="PANTHER" id="PTHR42891">
    <property type="entry name" value="D-GLYCERO-BETA-D-MANNO-HEPTOSE-1,7-BISPHOSPHATE 7-PHOSPHATASE"/>
    <property type="match status" value="1"/>
</dbReference>
<dbReference type="Gene3D" id="3.40.50.1000">
    <property type="entry name" value="HAD superfamily/HAD-like"/>
    <property type="match status" value="1"/>
</dbReference>
<keyword evidence="2 7" id="KW-0963">Cytoplasm</keyword>
<dbReference type="InterPro" id="IPR004446">
    <property type="entry name" value="Heptose_bisP_phosphatase"/>
</dbReference>
<dbReference type="PANTHER" id="PTHR42891:SF1">
    <property type="entry name" value="D-GLYCERO-BETA-D-MANNO-HEPTOSE-1,7-BISPHOSPHATE 7-PHOSPHATASE"/>
    <property type="match status" value="1"/>
</dbReference>
<evidence type="ECO:0000256" key="6">
    <source>
        <dbReference type="ARBA" id="ARBA00031828"/>
    </source>
</evidence>
<keyword evidence="4 7" id="KW-0378">Hydrolase</keyword>
<evidence type="ECO:0000256" key="4">
    <source>
        <dbReference type="ARBA" id="ARBA00022801"/>
    </source>
</evidence>
<evidence type="ECO:0000313" key="8">
    <source>
        <dbReference type="EMBL" id="MDJ1184025.1"/>
    </source>
</evidence>
<dbReference type="Proteomes" id="UP001232992">
    <property type="component" value="Unassembled WGS sequence"/>
</dbReference>
<proteinExistence type="inferred from homology"/>
<comment type="similarity">
    <text evidence="7">Belongs to the gmhB family.</text>
</comment>
<dbReference type="EC" id="3.1.3.-" evidence="7"/>
<dbReference type="GO" id="GO:0016787">
    <property type="term" value="F:hydrolase activity"/>
    <property type="evidence" value="ECO:0007669"/>
    <property type="project" value="UniProtKB-KW"/>
</dbReference>
<sequence>MPQPAVFLDRDGVLNQEVGYIRDVENLNLIPGVARAVRRLNDRHLFCCLVTNQSGPARAYYSMEHVNHLHRRLTHLLHEEARAVLDAIFVCPYLSPPEGGVDPNFSRWSTWRKPNTGMLVAAAWDYDLDLSSSFMVGDKATDIDLARNAGCRGILVETGYGRRVLSGDYQHETQPDYQAENLVDAVEWILDKKRSGN</sequence>
<keyword evidence="5 7" id="KW-0119">Carbohydrate metabolism</keyword>
<keyword evidence="9" id="KW-1185">Reference proteome</keyword>
<accession>A0ABT7BY83</accession>
<dbReference type="EMBL" id="JAQOSQ010000011">
    <property type="protein sequence ID" value="MDJ1184025.1"/>
    <property type="molecule type" value="Genomic_DNA"/>
</dbReference>
<dbReference type="NCBIfam" id="TIGR01662">
    <property type="entry name" value="HAD-SF-IIIA"/>
    <property type="match status" value="1"/>
</dbReference>
<dbReference type="InterPro" id="IPR023214">
    <property type="entry name" value="HAD_sf"/>
</dbReference>
<dbReference type="Pfam" id="PF13242">
    <property type="entry name" value="Hydrolase_like"/>
    <property type="match status" value="1"/>
</dbReference>
<dbReference type="NCBIfam" id="TIGR01656">
    <property type="entry name" value="Histidinol-ppas"/>
    <property type="match status" value="1"/>
</dbReference>
<comment type="caution">
    <text evidence="8">The sequence shown here is derived from an EMBL/GenBank/DDBJ whole genome shotgun (WGS) entry which is preliminary data.</text>
</comment>
<keyword evidence="3" id="KW-0479">Metal-binding</keyword>
<reference evidence="8 9" key="1">
    <citation type="submission" date="2023-01" db="EMBL/GenBank/DDBJ databases">
        <title>Novel diversity within Roseofilum (Cyanobacteria; Desertifilaceae) from marine benthic mats with descriptions of four novel species.</title>
        <authorList>
            <person name="Wang Y."/>
            <person name="Berthold D.E."/>
            <person name="Hu J."/>
            <person name="Lefler F.W."/>
            <person name="Laughinghouse H.D. IV."/>
        </authorList>
    </citation>
    <scope>NUCLEOTIDE SEQUENCE [LARGE SCALE GENOMIC DNA]</scope>
    <source>
        <strain evidence="8 9">BLCC-M143</strain>
    </source>
</reference>
<dbReference type="InterPro" id="IPR036412">
    <property type="entry name" value="HAD-like_sf"/>
</dbReference>
<evidence type="ECO:0000313" key="9">
    <source>
        <dbReference type="Proteomes" id="UP001232992"/>
    </source>
</evidence>
<evidence type="ECO:0000256" key="2">
    <source>
        <dbReference type="ARBA" id="ARBA00022490"/>
    </source>
</evidence>
<gene>
    <name evidence="8" type="ORF">PMH09_12590</name>
</gene>
<dbReference type="InterPro" id="IPR006549">
    <property type="entry name" value="HAD-SF_hydro_IIIA"/>
</dbReference>
<evidence type="ECO:0000256" key="3">
    <source>
        <dbReference type="ARBA" id="ARBA00022723"/>
    </source>
</evidence>
<dbReference type="RefSeq" id="WP_283758676.1">
    <property type="nucleotide sequence ID" value="NZ_JAQOSQ010000011.1"/>
</dbReference>